<organism evidence="1 2">
    <name type="scientific">Gossypium aridum</name>
    <name type="common">American cotton</name>
    <name type="synonym">Erioxylum aridum</name>
    <dbReference type="NCBI Taxonomy" id="34290"/>
    <lineage>
        <taxon>Eukaryota</taxon>
        <taxon>Viridiplantae</taxon>
        <taxon>Streptophyta</taxon>
        <taxon>Embryophyta</taxon>
        <taxon>Tracheophyta</taxon>
        <taxon>Spermatophyta</taxon>
        <taxon>Magnoliopsida</taxon>
        <taxon>eudicotyledons</taxon>
        <taxon>Gunneridae</taxon>
        <taxon>Pentapetalae</taxon>
        <taxon>rosids</taxon>
        <taxon>malvids</taxon>
        <taxon>Malvales</taxon>
        <taxon>Malvaceae</taxon>
        <taxon>Malvoideae</taxon>
        <taxon>Gossypium</taxon>
    </lineage>
</organism>
<keyword evidence="2" id="KW-1185">Reference proteome</keyword>
<proteinExistence type="predicted"/>
<name>A0A7J8YM27_GOSAI</name>
<feature type="non-terminal residue" evidence="1">
    <location>
        <position position="78"/>
    </location>
</feature>
<reference evidence="1 2" key="1">
    <citation type="journal article" date="2019" name="Genome Biol. Evol.">
        <title>Insights into the evolution of the New World diploid cottons (Gossypium, subgenus Houzingenia) based on genome sequencing.</title>
        <authorList>
            <person name="Grover C.E."/>
            <person name="Arick M.A. 2nd"/>
            <person name="Thrash A."/>
            <person name="Conover J.L."/>
            <person name="Sanders W.S."/>
            <person name="Peterson D.G."/>
            <person name="Frelichowski J.E."/>
            <person name="Scheffler J.A."/>
            <person name="Scheffler B.E."/>
            <person name="Wendel J.F."/>
        </authorList>
    </citation>
    <scope>NUCLEOTIDE SEQUENCE [LARGE SCALE GENOMIC DNA]</scope>
    <source>
        <strain evidence="1">185</strain>
        <tissue evidence="1">Leaf</tissue>
    </source>
</reference>
<sequence length="78" mass="9080">MEYVQEFSEHMHQISDMGEKKAFFSIIDRLKPWAKQELQRQGVQELTKAMFVVESFAEFGGKKDKPESSKPKFNPKGN</sequence>
<gene>
    <name evidence="1" type="ORF">Goari_005669</name>
</gene>
<accession>A0A7J8YM27</accession>
<comment type="caution">
    <text evidence="1">The sequence shown here is derived from an EMBL/GenBank/DDBJ whole genome shotgun (WGS) entry which is preliminary data.</text>
</comment>
<dbReference type="Proteomes" id="UP000593577">
    <property type="component" value="Unassembled WGS sequence"/>
</dbReference>
<dbReference type="AlphaFoldDB" id="A0A7J8YM27"/>
<dbReference type="EMBL" id="JABFAA010012285">
    <property type="protein sequence ID" value="MBA0700422.1"/>
    <property type="molecule type" value="Genomic_DNA"/>
</dbReference>
<evidence type="ECO:0000313" key="1">
    <source>
        <dbReference type="EMBL" id="MBA0700422.1"/>
    </source>
</evidence>
<protein>
    <submittedName>
        <fullName evidence="1">Uncharacterized protein</fullName>
    </submittedName>
</protein>
<evidence type="ECO:0000313" key="2">
    <source>
        <dbReference type="Proteomes" id="UP000593577"/>
    </source>
</evidence>